<sequence>MEAIRRRTGHGLLALLLVLGALLGMSAAPAGACACGAMADPEGDRSDASVQEETAVLSLRDGTETIILSLELDAEARGATLIMPTPSVPTVAEGDPSTLRELAVATAPRQEQELDWWGTPFWLAGSADGGGAPGAAAPTGAARIHSQQRLGAFEVVVLDGTAEAVSGWLAQNGYVLEESVLALLPAYAEDGWTFTAVRYAEDVDVSADVSPLRFDFPATELVYPMRLSQAASQEQQVHLFVLGEEPVRRSDGSAAQQSVERPWIANPAHLDWTWSDDTLRELTADAEGRPGGAMVTEFRISGEPSSFTSDMTFATDSEDPWVVPTRTVTVPVEVAGIPAGWLLVVAGGLLVVLTLYGVGATAAAVRARRR</sequence>
<gene>
    <name evidence="3" type="ORF">ACFFF6_13920</name>
</gene>
<feature type="signal peptide" evidence="2">
    <location>
        <begin position="1"/>
        <end position="30"/>
    </location>
</feature>
<dbReference type="EMBL" id="JBHLSV010000018">
    <property type="protein sequence ID" value="MFC0675059.1"/>
    <property type="molecule type" value="Genomic_DNA"/>
</dbReference>
<protein>
    <submittedName>
        <fullName evidence="3">DUF2330 domain-containing protein</fullName>
    </submittedName>
</protein>
<dbReference type="InterPro" id="IPR019283">
    <property type="entry name" value="DUF2330"/>
</dbReference>
<keyword evidence="2" id="KW-0732">Signal</keyword>
<keyword evidence="1" id="KW-1133">Transmembrane helix</keyword>
<reference evidence="3 4" key="1">
    <citation type="submission" date="2024-09" db="EMBL/GenBank/DDBJ databases">
        <authorList>
            <person name="Sun Q."/>
            <person name="Mori K."/>
        </authorList>
    </citation>
    <scope>NUCLEOTIDE SEQUENCE [LARGE SCALE GENOMIC DNA]</scope>
    <source>
        <strain evidence="3 4">CICC 10874</strain>
    </source>
</reference>
<name>A0ABV6RDK2_9MICO</name>
<comment type="caution">
    <text evidence="3">The sequence shown here is derived from an EMBL/GenBank/DDBJ whole genome shotgun (WGS) entry which is preliminary data.</text>
</comment>
<organism evidence="3 4">
    <name type="scientific">Brachybacterium hainanense</name>
    <dbReference type="NCBI Taxonomy" id="1541174"/>
    <lineage>
        <taxon>Bacteria</taxon>
        <taxon>Bacillati</taxon>
        <taxon>Actinomycetota</taxon>
        <taxon>Actinomycetes</taxon>
        <taxon>Micrococcales</taxon>
        <taxon>Dermabacteraceae</taxon>
        <taxon>Brachybacterium</taxon>
    </lineage>
</organism>
<keyword evidence="4" id="KW-1185">Reference proteome</keyword>
<dbReference type="Proteomes" id="UP001589793">
    <property type="component" value="Unassembled WGS sequence"/>
</dbReference>
<evidence type="ECO:0000313" key="3">
    <source>
        <dbReference type="EMBL" id="MFC0675059.1"/>
    </source>
</evidence>
<keyword evidence="1" id="KW-0472">Membrane</keyword>
<evidence type="ECO:0000313" key="4">
    <source>
        <dbReference type="Proteomes" id="UP001589793"/>
    </source>
</evidence>
<feature type="transmembrane region" description="Helical" evidence="1">
    <location>
        <begin position="341"/>
        <end position="365"/>
    </location>
</feature>
<dbReference type="Pfam" id="PF10092">
    <property type="entry name" value="DUF2330"/>
    <property type="match status" value="1"/>
</dbReference>
<keyword evidence="1" id="KW-0812">Transmembrane</keyword>
<evidence type="ECO:0000256" key="1">
    <source>
        <dbReference type="SAM" id="Phobius"/>
    </source>
</evidence>
<evidence type="ECO:0000256" key="2">
    <source>
        <dbReference type="SAM" id="SignalP"/>
    </source>
</evidence>
<dbReference type="PROSITE" id="PS51257">
    <property type="entry name" value="PROKAR_LIPOPROTEIN"/>
    <property type="match status" value="1"/>
</dbReference>
<dbReference type="RefSeq" id="WP_376981729.1">
    <property type="nucleotide sequence ID" value="NZ_JBHLSV010000018.1"/>
</dbReference>
<proteinExistence type="predicted"/>
<accession>A0ABV6RDK2</accession>
<feature type="chain" id="PRO_5045572843" evidence="2">
    <location>
        <begin position="31"/>
        <end position="370"/>
    </location>
</feature>